<protein>
    <submittedName>
        <fullName evidence="2">HNH endonuclease</fullName>
    </submittedName>
</protein>
<feature type="domain" description="HNH nuclease" evidence="1">
    <location>
        <begin position="150"/>
        <end position="194"/>
    </location>
</feature>
<dbReference type="EMBL" id="MN877442">
    <property type="protein sequence ID" value="QHZ59792.1"/>
    <property type="molecule type" value="Genomic_DNA"/>
</dbReference>
<dbReference type="SUPFAM" id="SSF54060">
    <property type="entry name" value="His-Me finger endonucleases"/>
    <property type="match status" value="1"/>
</dbReference>
<dbReference type="KEGG" id="vg:55626574"/>
<dbReference type="GO" id="GO:0004519">
    <property type="term" value="F:endonuclease activity"/>
    <property type="evidence" value="ECO:0007669"/>
    <property type="project" value="UniProtKB-KW"/>
</dbReference>
<dbReference type="InterPro" id="IPR003615">
    <property type="entry name" value="HNH_nuc"/>
</dbReference>
<dbReference type="GeneID" id="55626574"/>
<sequence length="264" mass="31251">MNKVNDLKKLSRYEMVNFFIDSGVETNEQLAELLNVSRQRVHQVLVSKGLEKPFLHIKDYNKYKNSLSNNISYETDDIWKPLPFNKELKKYYEVSDKGDVRQVVHESYGVFTHTYCKPKNTFVTAYSKKKPEGYIGTDLVYKDGSRVRNFVHRLVAQAFIPNPDRLPCVNHIDGDSHNNCVDNLEWCTYSDNSRHYWDFIHENSDDKRYEYELTTPDNQKIVVHNLRKWCRENNMQESYPNFLQCLKRKGGTCLDGWKIDYLPK</sequence>
<keyword evidence="3" id="KW-1185">Reference proteome</keyword>
<dbReference type="Gene3D" id="3.90.75.20">
    <property type="match status" value="1"/>
</dbReference>
<evidence type="ECO:0000313" key="2">
    <source>
        <dbReference type="EMBL" id="QHZ59792.1"/>
    </source>
</evidence>
<keyword evidence="2" id="KW-0540">Nuclease</keyword>
<dbReference type="Proteomes" id="UP000479357">
    <property type="component" value="Segment"/>
</dbReference>
<evidence type="ECO:0000313" key="3">
    <source>
        <dbReference type="Proteomes" id="UP000479357"/>
    </source>
</evidence>
<keyword evidence="2" id="KW-0255">Endonuclease</keyword>
<accession>A0A6C0R302</accession>
<dbReference type="Pfam" id="PF13392">
    <property type="entry name" value="HNH_3"/>
    <property type="match status" value="1"/>
</dbReference>
<keyword evidence="2" id="KW-0378">Hydrolase</keyword>
<evidence type="ECO:0000259" key="1">
    <source>
        <dbReference type="Pfam" id="PF13392"/>
    </source>
</evidence>
<reference evidence="2 3" key="1">
    <citation type="submission" date="2019-12" db="EMBL/GenBank/DDBJ databases">
        <title>Alteromonas phage V22 represents a new genus of marine bacteriophages that requires a novel tail fiber chaperone for host recognition.</title>
        <authorList>
            <person name="Gonzalez-Serrano R."/>
            <person name="Dunne M."/>
            <person name="Rosselli R."/>
            <person name="Martin-Cuadrado A.-B."/>
            <person name="Grosboillot V."/>
            <person name="Zinsli L."/>
            <person name="Roda-Garcia J.J."/>
            <person name="Loessner M.J."/>
            <person name="Rodriguez-Valera F."/>
        </authorList>
    </citation>
    <scope>NUCLEOTIDE SEQUENCE [LARGE SCALE GENOMIC DNA]</scope>
</reference>
<dbReference type="RefSeq" id="YP_009855834.1">
    <property type="nucleotide sequence ID" value="NC_048847.1"/>
</dbReference>
<organism evidence="2 3">
    <name type="scientific">Alteromonas phage vB_AmeM_PT11-V22</name>
    <dbReference type="NCBI Taxonomy" id="2704031"/>
    <lineage>
        <taxon>Viruses</taxon>
        <taxon>Duplodnaviria</taxon>
        <taxon>Heunggongvirae</taxon>
        <taxon>Uroviricota</taxon>
        <taxon>Caudoviricetes</taxon>
        <taxon>Myoalterovirus</taxon>
        <taxon>Myoalterovirus PT11V22</taxon>
    </lineage>
</organism>
<dbReference type="InterPro" id="IPR044925">
    <property type="entry name" value="His-Me_finger_sf"/>
</dbReference>
<proteinExistence type="predicted"/>
<name>A0A6C0R302_9CAUD</name>